<dbReference type="InterPro" id="IPR046824">
    <property type="entry name" value="Mss51-like_C"/>
</dbReference>
<sequence>MVGLSDGLVKMVMRRRLWWMLPLTISGHSGRYEELTNEFVPDLIIAPNAGIAAYRSWSPTIELINEIEIPAIFSDYCEEACHLAANCITSVTADWLSPSNSFIKGLD</sequence>
<reference evidence="2 3" key="1">
    <citation type="journal article" date="2018" name="Mol. Plant">
        <title>The genome of Artemisia annua provides insight into the evolution of Asteraceae family and artemisinin biosynthesis.</title>
        <authorList>
            <person name="Shen Q."/>
            <person name="Zhang L."/>
            <person name="Liao Z."/>
            <person name="Wang S."/>
            <person name="Yan T."/>
            <person name="Shi P."/>
            <person name="Liu M."/>
            <person name="Fu X."/>
            <person name="Pan Q."/>
            <person name="Wang Y."/>
            <person name="Lv Z."/>
            <person name="Lu X."/>
            <person name="Zhang F."/>
            <person name="Jiang W."/>
            <person name="Ma Y."/>
            <person name="Chen M."/>
            <person name="Hao X."/>
            <person name="Li L."/>
            <person name="Tang Y."/>
            <person name="Lv G."/>
            <person name="Zhou Y."/>
            <person name="Sun X."/>
            <person name="Brodelius P.E."/>
            <person name="Rose J.K.C."/>
            <person name="Tang K."/>
        </authorList>
    </citation>
    <scope>NUCLEOTIDE SEQUENCE [LARGE SCALE GENOMIC DNA]</scope>
    <source>
        <strain evidence="3">cv. Huhao1</strain>
        <tissue evidence="2">Leaf</tissue>
    </source>
</reference>
<gene>
    <name evidence="2" type="ORF">CTI12_AA227030</name>
</gene>
<dbReference type="AlphaFoldDB" id="A0A2U1NU13"/>
<keyword evidence="3" id="KW-1185">Reference proteome</keyword>
<evidence type="ECO:0000313" key="3">
    <source>
        <dbReference type="Proteomes" id="UP000245207"/>
    </source>
</evidence>
<dbReference type="Proteomes" id="UP000245207">
    <property type="component" value="Unassembled WGS sequence"/>
</dbReference>
<protein>
    <submittedName>
        <fullName evidence="2">Zinc ion binding protein</fullName>
    </submittedName>
</protein>
<organism evidence="2 3">
    <name type="scientific">Artemisia annua</name>
    <name type="common">Sweet wormwood</name>
    <dbReference type="NCBI Taxonomy" id="35608"/>
    <lineage>
        <taxon>Eukaryota</taxon>
        <taxon>Viridiplantae</taxon>
        <taxon>Streptophyta</taxon>
        <taxon>Embryophyta</taxon>
        <taxon>Tracheophyta</taxon>
        <taxon>Spermatophyta</taxon>
        <taxon>Magnoliopsida</taxon>
        <taxon>eudicotyledons</taxon>
        <taxon>Gunneridae</taxon>
        <taxon>Pentapetalae</taxon>
        <taxon>asterids</taxon>
        <taxon>campanulids</taxon>
        <taxon>Asterales</taxon>
        <taxon>Asteraceae</taxon>
        <taxon>Asteroideae</taxon>
        <taxon>Anthemideae</taxon>
        <taxon>Artemisiinae</taxon>
        <taxon>Artemisia</taxon>
    </lineage>
</organism>
<dbReference type="PANTHER" id="PTHR47570">
    <property type="entry name" value="ZINC ION BINDING PROTEIN"/>
    <property type="match status" value="1"/>
</dbReference>
<accession>A0A2U1NU13</accession>
<evidence type="ECO:0000259" key="1">
    <source>
        <dbReference type="Pfam" id="PF20179"/>
    </source>
</evidence>
<evidence type="ECO:0000313" key="2">
    <source>
        <dbReference type="EMBL" id="PWA77023.1"/>
    </source>
</evidence>
<proteinExistence type="predicted"/>
<name>A0A2U1NU13_ARTAN</name>
<comment type="caution">
    <text evidence="2">The sequence shown here is derived from an EMBL/GenBank/DDBJ whole genome shotgun (WGS) entry which is preliminary data.</text>
</comment>
<dbReference type="OrthoDB" id="5282002at2759"/>
<dbReference type="PANTHER" id="PTHR47570:SF1">
    <property type="entry name" value="ZINC ION BINDING PROTEIN"/>
    <property type="match status" value="1"/>
</dbReference>
<dbReference type="Pfam" id="PF20179">
    <property type="entry name" value="MSS51_C"/>
    <property type="match status" value="1"/>
</dbReference>
<dbReference type="EMBL" id="PKPP01002187">
    <property type="protein sequence ID" value="PWA77023.1"/>
    <property type="molecule type" value="Genomic_DNA"/>
</dbReference>
<feature type="domain" description="Mitochondrial splicing suppressor 51-like C-terminal" evidence="1">
    <location>
        <begin position="23"/>
        <end position="98"/>
    </location>
</feature>